<dbReference type="SMART" id="SM00387">
    <property type="entry name" value="HATPase_c"/>
    <property type="match status" value="1"/>
</dbReference>
<sequence>MSNHLELLNQLFEPIVLVDKDQRIVHYNHNFTTFSKLSPRKLKKIEKFSDVFISVDKKIDLVKIFSEATSENKTVLSMEGEVQFSDSLESYVVVVKIIPVKSNEDFQYLICLNDLSIEKNIFDKYKVQVSELKNSYKQLVHADKLKSIGELTAGISHEISNPLTIASGSTELLEIFLESGDVAGNIDEIREAIENIQSSLLRINKITLNMKKFVYKDDEKKEYVNLNSVLNSSLELVGPSFAQQAVELKFESSKEDVIAYANELRIEQVLVNLLKNALDAVVLANPEKRRVTLSLDTSNDGEAIFIKVLDNGSGVEGSITDQIFNPFFTTKEVGSGTGMGLSLSSQIIESHQGTIIHQDNIGAGSIFTIELPGVELSSYLENESTISNLDAISELKILVIDNEISVLNLFSSLFQDESISIIGSTRPLEALNILDKLDVDVVIADYNMPEMNGSELAKIIRDKGNDVPIVYLTSEDFKQKFLDDKKKLNISSVIIKPFTKQSILDSLNLSIGDSNE</sequence>
<dbReference type="Pfam" id="PF00072">
    <property type="entry name" value="Response_reg"/>
    <property type="match status" value="1"/>
</dbReference>
<feature type="domain" description="Histidine kinase" evidence="10">
    <location>
        <begin position="154"/>
        <end position="375"/>
    </location>
</feature>
<dbReference type="InterPro" id="IPR003594">
    <property type="entry name" value="HATPase_dom"/>
</dbReference>
<dbReference type="SUPFAM" id="SSF52172">
    <property type="entry name" value="CheY-like"/>
    <property type="match status" value="1"/>
</dbReference>
<evidence type="ECO:0000259" key="10">
    <source>
        <dbReference type="PROSITE" id="PS50109"/>
    </source>
</evidence>
<organism evidence="12 13">
    <name type="scientific">Halobacteriovorax marinus</name>
    <dbReference type="NCBI Taxonomy" id="97084"/>
    <lineage>
        <taxon>Bacteria</taxon>
        <taxon>Pseudomonadati</taxon>
        <taxon>Bdellovibrionota</taxon>
        <taxon>Bacteriovoracia</taxon>
        <taxon>Bacteriovoracales</taxon>
        <taxon>Halobacteriovoraceae</taxon>
        <taxon>Halobacteriovorax</taxon>
    </lineage>
</organism>
<dbReference type="Gene3D" id="3.30.565.10">
    <property type="entry name" value="Histidine kinase-like ATPase, C-terminal domain"/>
    <property type="match status" value="1"/>
</dbReference>
<comment type="catalytic activity">
    <reaction evidence="1">
        <text>ATP + protein L-histidine = ADP + protein N-phospho-L-histidine.</text>
        <dbReference type="EC" id="2.7.13.3"/>
    </reaction>
</comment>
<keyword evidence="8" id="KW-0902">Two-component regulatory system</keyword>
<feature type="modified residue" description="4-aspartylphosphate" evidence="9">
    <location>
        <position position="445"/>
    </location>
</feature>
<evidence type="ECO:0000256" key="1">
    <source>
        <dbReference type="ARBA" id="ARBA00000085"/>
    </source>
</evidence>
<dbReference type="SMART" id="SM00448">
    <property type="entry name" value="REC"/>
    <property type="match status" value="1"/>
</dbReference>
<evidence type="ECO:0000256" key="5">
    <source>
        <dbReference type="ARBA" id="ARBA00022741"/>
    </source>
</evidence>
<dbReference type="CDD" id="cd00082">
    <property type="entry name" value="HisKA"/>
    <property type="match status" value="1"/>
</dbReference>
<dbReference type="PROSITE" id="PS50109">
    <property type="entry name" value="HIS_KIN"/>
    <property type="match status" value="1"/>
</dbReference>
<evidence type="ECO:0000256" key="9">
    <source>
        <dbReference type="PROSITE-ProRule" id="PRU00169"/>
    </source>
</evidence>
<name>A0A1Y5F5W1_9BACT</name>
<keyword evidence="5" id="KW-0547">Nucleotide-binding</keyword>
<dbReference type="Gene3D" id="1.10.287.130">
    <property type="match status" value="1"/>
</dbReference>
<dbReference type="GO" id="GO:0005524">
    <property type="term" value="F:ATP binding"/>
    <property type="evidence" value="ECO:0007669"/>
    <property type="project" value="UniProtKB-KW"/>
</dbReference>
<feature type="domain" description="Response regulatory" evidence="11">
    <location>
        <begin position="396"/>
        <end position="511"/>
    </location>
</feature>
<dbReference type="SUPFAM" id="SSF47384">
    <property type="entry name" value="Homodimeric domain of signal transducing histidine kinase"/>
    <property type="match status" value="1"/>
</dbReference>
<evidence type="ECO:0000256" key="8">
    <source>
        <dbReference type="ARBA" id="ARBA00023012"/>
    </source>
</evidence>
<dbReference type="InterPro" id="IPR003661">
    <property type="entry name" value="HisK_dim/P_dom"/>
</dbReference>
<dbReference type="Proteomes" id="UP000196531">
    <property type="component" value="Unassembled WGS sequence"/>
</dbReference>
<proteinExistence type="predicted"/>
<evidence type="ECO:0000256" key="6">
    <source>
        <dbReference type="ARBA" id="ARBA00022777"/>
    </source>
</evidence>
<evidence type="ECO:0000256" key="4">
    <source>
        <dbReference type="ARBA" id="ARBA00022679"/>
    </source>
</evidence>
<evidence type="ECO:0000256" key="3">
    <source>
        <dbReference type="ARBA" id="ARBA00022553"/>
    </source>
</evidence>
<dbReference type="InterPro" id="IPR036097">
    <property type="entry name" value="HisK_dim/P_sf"/>
</dbReference>
<dbReference type="GO" id="GO:0000155">
    <property type="term" value="F:phosphorelay sensor kinase activity"/>
    <property type="evidence" value="ECO:0007669"/>
    <property type="project" value="InterPro"/>
</dbReference>
<dbReference type="InterPro" id="IPR011006">
    <property type="entry name" value="CheY-like_superfamily"/>
</dbReference>
<dbReference type="PANTHER" id="PTHR43065:SF46">
    <property type="entry name" value="C4-DICARBOXYLATE TRANSPORT SENSOR PROTEIN DCTB"/>
    <property type="match status" value="1"/>
</dbReference>
<keyword evidence="7" id="KW-0067">ATP-binding</keyword>
<dbReference type="AlphaFoldDB" id="A0A1Y5F5W1"/>
<evidence type="ECO:0000313" key="12">
    <source>
        <dbReference type="EMBL" id="OUR96276.1"/>
    </source>
</evidence>
<dbReference type="SMART" id="SM00388">
    <property type="entry name" value="HisKA"/>
    <property type="match status" value="1"/>
</dbReference>
<dbReference type="Pfam" id="PF02518">
    <property type="entry name" value="HATPase_c"/>
    <property type="match status" value="1"/>
</dbReference>
<dbReference type="InterPro" id="IPR001789">
    <property type="entry name" value="Sig_transdc_resp-reg_receiver"/>
</dbReference>
<dbReference type="PROSITE" id="PS50110">
    <property type="entry name" value="RESPONSE_REGULATORY"/>
    <property type="match status" value="1"/>
</dbReference>
<keyword evidence="3 9" id="KW-0597">Phosphoprotein</keyword>
<dbReference type="InterPro" id="IPR005467">
    <property type="entry name" value="His_kinase_dom"/>
</dbReference>
<dbReference type="Gene3D" id="3.40.50.2300">
    <property type="match status" value="1"/>
</dbReference>
<dbReference type="InterPro" id="IPR036890">
    <property type="entry name" value="HATPase_C_sf"/>
</dbReference>
<dbReference type="EMBL" id="MAAO01000006">
    <property type="protein sequence ID" value="OUR96276.1"/>
    <property type="molecule type" value="Genomic_DNA"/>
</dbReference>
<dbReference type="InterPro" id="IPR004358">
    <property type="entry name" value="Sig_transdc_His_kin-like_C"/>
</dbReference>
<evidence type="ECO:0000256" key="7">
    <source>
        <dbReference type="ARBA" id="ARBA00022840"/>
    </source>
</evidence>
<keyword evidence="4" id="KW-0808">Transferase</keyword>
<dbReference type="PANTHER" id="PTHR43065">
    <property type="entry name" value="SENSOR HISTIDINE KINASE"/>
    <property type="match status" value="1"/>
</dbReference>
<protein>
    <recommendedName>
        <fullName evidence="2">histidine kinase</fullName>
        <ecNumber evidence="2">2.7.13.3</ecNumber>
    </recommendedName>
</protein>
<evidence type="ECO:0000259" key="11">
    <source>
        <dbReference type="PROSITE" id="PS50110"/>
    </source>
</evidence>
<dbReference type="Gene3D" id="3.30.450.20">
    <property type="entry name" value="PAS domain"/>
    <property type="match status" value="1"/>
</dbReference>
<accession>A0A1Y5F5W1</accession>
<keyword evidence="6" id="KW-0418">Kinase</keyword>
<reference evidence="13" key="1">
    <citation type="journal article" date="2017" name="Proc. Natl. Acad. Sci. U.S.A.">
        <title>Simulation of Deepwater Horizon oil plume reveals substrate specialization within a complex community of hydrocarbon-degraders.</title>
        <authorList>
            <person name="Hu P."/>
            <person name="Dubinsky E.A."/>
            <person name="Probst A.J."/>
            <person name="Wang J."/>
            <person name="Sieber C.M.K."/>
            <person name="Tom L.M."/>
            <person name="Gardinali P."/>
            <person name="Banfield J.F."/>
            <person name="Atlas R.M."/>
            <person name="Andersen G.L."/>
        </authorList>
    </citation>
    <scope>NUCLEOTIDE SEQUENCE [LARGE SCALE GENOMIC DNA]</scope>
</reference>
<evidence type="ECO:0000256" key="2">
    <source>
        <dbReference type="ARBA" id="ARBA00012438"/>
    </source>
</evidence>
<dbReference type="SUPFAM" id="SSF55874">
    <property type="entry name" value="ATPase domain of HSP90 chaperone/DNA topoisomerase II/histidine kinase"/>
    <property type="match status" value="1"/>
</dbReference>
<dbReference type="PRINTS" id="PR00344">
    <property type="entry name" value="BCTRLSENSOR"/>
</dbReference>
<dbReference type="EC" id="2.7.13.3" evidence="2"/>
<evidence type="ECO:0000313" key="13">
    <source>
        <dbReference type="Proteomes" id="UP000196531"/>
    </source>
</evidence>
<comment type="caution">
    <text evidence="12">The sequence shown here is derived from an EMBL/GenBank/DDBJ whole genome shotgun (WGS) entry which is preliminary data.</text>
</comment>
<dbReference type="CDD" id="cd00156">
    <property type="entry name" value="REC"/>
    <property type="match status" value="1"/>
</dbReference>
<dbReference type="Pfam" id="PF00512">
    <property type="entry name" value="HisKA"/>
    <property type="match status" value="1"/>
</dbReference>
<gene>
    <name evidence="12" type="ORF">A9Q84_07920</name>
</gene>